<dbReference type="SMART" id="SM00363">
    <property type="entry name" value="S4"/>
    <property type="match status" value="1"/>
</dbReference>
<comment type="caution">
    <text evidence="5">The sequence shown here is derived from an EMBL/GenBank/DDBJ whole genome shotgun (WGS) entry which is preliminary data.</text>
</comment>
<dbReference type="RefSeq" id="WP_060920528.1">
    <property type="nucleotide sequence ID" value="NZ_CAUPGC010000007.1"/>
</dbReference>
<dbReference type="InterPro" id="IPR002942">
    <property type="entry name" value="S4_RNA-bd"/>
</dbReference>
<dbReference type="InterPro" id="IPR036986">
    <property type="entry name" value="S4_RNA-bd_sf"/>
</dbReference>
<dbReference type="SUPFAM" id="SSF53335">
    <property type="entry name" value="S-adenosyl-L-methionine-dependent methyltransferases"/>
    <property type="match status" value="1"/>
</dbReference>
<keyword evidence="6" id="KW-1185">Reference proteome</keyword>
<dbReference type="PIRSF" id="PIRSF005578">
    <property type="entry name" value="TlyA"/>
    <property type="match status" value="1"/>
</dbReference>
<reference evidence="5 6" key="1">
    <citation type="submission" date="2017-09" db="EMBL/GenBank/DDBJ databases">
        <title>Bacterial strain isolated from the female urinary microbiota.</title>
        <authorList>
            <person name="Thomas-White K."/>
            <person name="Kumar N."/>
            <person name="Forster S."/>
            <person name="Putonti C."/>
            <person name="Lawley T."/>
            <person name="Wolfe A.J."/>
        </authorList>
    </citation>
    <scope>NUCLEOTIDE SEQUENCE [LARGE SCALE GENOMIC DNA]</scope>
    <source>
        <strain evidence="5 6">UMB0744</strain>
    </source>
</reference>
<dbReference type="InterPro" id="IPR029063">
    <property type="entry name" value="SAM-dependent_MTases_sf"/>
</dbReference>
<dbReference type="PANTHER" id="PTHR32319">
    <property type="entry name" value="BACTERIAL HEMOLYSIN-LIKE PROTEIN"/>
    <property type="match status" value="1"/>
</dbReference>
<evidence type="ECO:0000259" key="4">
    <source>
        <dbReference type="SMART" id="SM00363"/>
    </source>
</evidence>
<protein>
    <submittedName>
        <fullName evidence="5">TlyA family rRNA (Cytidine-2'-O)-methyltransferase</fullName>
    </submittedName>
</protein>
<evidence type="ECO:0000256" key="3">
    <source>
        <dbReference type="PROSITE-ProRule" id="PRU00182"/>
    </source>
</evidence>
<dbReference type="SUPFAM" id="SSF55174">
    <property type="entry name" value="Alpha-L RNA-binding motif"/>
    <property type="match status" value="1"/>
</dbReference>
<comment type="similarity">
    <text evidence="2">Belongs to the TlyA family.</text>
</comment>
<dbReference type="InterPro" id="IPR004538">
    <property type="entry name" value="Hemolysin_A/TlyA"/>
</dbReference>
<gene>
    <name evidence="5" type="ORF">CJ240_02940</name>
</gene>
<sequence length="278" mass="29770">MGRLRRLDRELVRRHLATSRAHAARLITAGRVSVDGRIMPKPASQIDPAQAVVVADSPDEEYASRGGYKLAGALDILGEDAPVIKGKRCLDAGASTGGFTDVLLRRGAQSVIAVDVGYGQLRWSLQQDPRVEVHDRTNIRYLDPQEIGEPAQLIVGDLSFISLKLVIPALVRASTADAEYLLMVKPQFEIGREDLGAGGVVRDPADHFHTVLAVIAAAKENGLGLKQVAASPLPGPAGNVEYFVYLGRGAAMPPDEETRELVRCAIANGPAGQEKTEK</sequence>
<name>A0ABX4UR24_9ACTO</name>
<feature type="domain" description="RNA-binding S4" evidence="4">
    <location>
        <begin position="5"/>
        <end position="71"/>
    </location>
</feature>
<dbReference type="CDD" id="cd02440">
    <property type="entry name" value="AdoMet_MTases"/>
    <property type="match status" value="1"/>
</dbReference>
<dbReference type="InterPro" id="IPR047048">
    <property type="entry name" value="TlyA"/>
</dbReference>
<dbReference type="CDD" id="cd00165">
    <property type="entry name" value="S4"/>
    <property type="match status" value="1"/>
</dbReference>
<evidence type="ECO:0000313" key="5">
    <source>
        <dbReference type="EMBL" id="PMB90698.1"/>
    </source>
</evidence>
<dbReference type="Pfam" id="PF01479">
    <property type="entry name" value="S4"/>
    <property type="match status" value="1"/>
</dbReference>
<dbReference type="Proteomes" id="UP000243201">
    <property type="component" value="Unassembled WGS sequence"/>
</dbReference>
<dbReference type="Pfam" id="PF01728">
    <property type="entry name" value="FtsJ"/>
    <property type="match status" value="1"/>
</dbReference>
<evidence type="ECO:0000256" key="2">
    <source>
        <dbReference type="ARBA" id="ARBA00029460"/>
    </source>
</evidence>
<dbReference type="Gene3D" id="3.10.290.10">
    <property type="entry name" value="RNA-binding S4 domain"/>
    <property type="match status" value="1"/>
</dbReference>
<dbReference type="EMBL" id="PNGC01000001">
    <property type="protein sequence ID" value="PMB90698.1"/>
    <property type="molecule type" value="Genomic_DNA"/>
</dbReference>
<dbReference type="NCBIfam" id="TIGR00478">
    <property type="entry name" value="tly"/>
    <property type="match status" value="1"/>
</dbReference>
<proteinExistence type="inferred from homology"/>
<organism evidence="5 6">
    <name type="scientific">Varibaculum cambriense</name>
    <dbReference type="NCBI Taxonomy" id="184870"/>
    <lineage>
        <taxon>Bacteria</taxon>
        <taxon>Bacillati</taxon>
        <taxon>Actinomycetota</taxon>
        <taxon>Actinomycetes</taxon>
        <taxon>Actinomycetales</taxon>
        <taxon>Actinomycetaceae</taxon>
        <taxon>Varibaculum</taxon>
    </lineage>
</organism>
<dbReference type="Gene3D" id="3.40.50.150">
    <property type="entry name" value="Vaccinia Virus protein VP39"/>
    <property type="match status" value="1"/>
</dbReference>
<keyword evidence="1 3" id="KW-0694">RNA-binding</keyword>
<dbReference type="PANTHER" id="PTHR32319:SF0">
    <property type="entry name" value="BACTERIAL HEMOLYSIN-LIKE PROTEIN"/>
    <property type="match status" value="1"/>
</dbReference>
<accession>A0ABX4UR24</accession>
<evidence type="ECO:0000313" key="6">
    <source>
        <dbReference type="Proteomes" id="UP000243201"/>
    </source>
</evidence>
<evidence type="ECO:0000256" key="1">
    <source>
        <dbReference type="ARBA" id="ARBA00022884"/>
    </source>
</evidence>
<dbReference type="PROSITE" id="PS50889">
    <property type="entry name" value="S4"/>
    <property type="match status" value="1"/>
</dbReference>
<dbReference type="InterPro" id="IPR002877">
    <property type="entry name" value="RNA_MeTrfase_FtsJ_dom"/>
</dbReference>